<dbReference type="InterPro" id="IPR036322">
    <property type="entry name" value="WD40_repeat_dom_sf"/>
</dbReference>
<dbReference type="InterPro" id="IPR051959">
    <property type="entry name" value="PAK1-Kinase_Regulator"/>
</dbReference>
<keyword evidence="5 13" id="KW-0853">WD repeat</keyword>
<organism evidence="15 16">
    <name type="scientific">Megalops atlanticus</name>
    <name type="common">Tarpon</name>
    <name type="synonym">Clupea gigantea</name>
    <dbReference type="NCBI Taxonomy" id="7932"/>
    <lineage>
        <taxon>Eukaryota</taxon>
        <taxon>Metazoa</taxon>
        <taxon>Chordata</taxon>
        <taxon>Craniata</taxon>
        <taxon>Vertebrata</taxon>
        <taxon>Euteleostomi</taxon>
        <taxon>Actinopterygii</taxon>
        <taxon>Neopterygii</taxon>
        <taxon>Teleostei</taxon>
        <taxon>Elopiformes</taxon>
        <taxon>Megalopidae</taxon>
        <taxon>Megalops</taxon>
    </lineage>
</organism>
<feature type="transmembrane region" description="Helical" evidence="14">
    <location>
        <begin position="382"/>
        <end position="401"/>
    </location>
</feature>
<dbReference type="Gene3D" id="2.130.10.10">
    <property type="entry name" value="YVTN repeat-like/Quinoprotein amine dehydrogenase"/>
    <property type="match status" value="2"/>
</dbReference>
<evidence type="ECO:0000256" key="10">
    <source>
        <dbReference type="ARBA" id="ARBA00023136"/>
    </source>
</evidence>
<dbReference type="PROSITE" id="PS50294">
    <property type="entry name" value="WD_REPEATS_REGION"/>
    <property type="match status" value="1"/>
</dbReference>
<proteinExistence type="inferred from homology"/>
<evidence type="ECO:0000256" key="13">
    <source>
        <dbReference type="PROSITE-ProRule" id="PRU00221"/>
    </source>
</evidence>
<evidence type="ECO:0000256" key="4">
    <source>
        <dbReference type="ARBA" id="ARBA00022517"/>
    </source>
</evidence>
<dbReference type="Gene3D" id="1.10.10.1740">
    <property type="entry name" value="Transmembrane protein 14-like"/>
    <property type="match status" value="1"/>
</dbReference>
<feature type="transmembrane region" description="Helical" evidence="14">
    <location>
        <begin position="407"/>
        <end position="427"/>
    </location>
</feature>
<keyword evidence="11" id="KW-0539">Nucleus</keyword>
<keyword evidence="10 14" id="KW-0472">Membrane</keyword>
<dbReference type="InterPro" id="IPR044890">
    <property type="entry name" value="TMEM14_sf"/>
</dbReference>
<dbReference type="OrthoDB" id="308449at2759"/>
<dbReference type="GO" id="GO:0009968">
    <property type="term" value="P:negative regulation of signal transduction"/>
    <property type="evidence" value="ECO:0007669"/>
    <property type="project" value="UniProtKB-KW"/>
</dbReference>
<evidence type="ECO:0008006" key="17">
    <source>
        <dbReference type="Google" id="ProtNLM"/>
    </source>
</evidence>
<dbReference type="Pfam" id="PF00400">
    <property type="entry name" value="WD40"/>
    <property type="match status" value="4"/>
</dbReference>
<comment type="similarity">
    <text evidence="3">Belongs to the TMEM14 family.</text>
</comment>
<dbReference type="GO" id="GO:0016020">
    <property type="term" value="C:membrane"/>
    <property type="evidence" value="ECO:0007669"/>
    <property type="project" value="UniProtKB-SubCell"/>
</dbReference>
<keyword evidence="8" id="KW-0677">Repeat</keyword>
<keyword evidence="4" id="KW-0690">Ribosome biogenesis</keyword>
<evidence type="ECO:0000256" key="1">
    <source>
        <dbReference type="ARBA" id="ARBA00004141"/>
    </source>
</evidence>
<comment type="function">
    <text evidence="12">Negatively regulates the PAK1 kinase. PAK1 is a member of the PAK kinase family, which has been shown to play a positive role in the regulation of signaling pathways involving MAPK8 and RELA. PAK1 exists as an inactive homodimer, which is activated by binding of small GTPases such as CDC42 to an N-terminal regulatory domain. PAK1IP1 also binds to the N-terminus of PAK1, and inhibits the specific activation of PAK1 by CDC42. May be involved in ribosomal large subunit assembly.</text>
</comment>
<dbReference type="FunFam" id="1.10.10.1740:FF:000002">
    <property type="entry name" value="Transmembrane protein 14C"/>
    <property type="match status" value="1"/>
</dbReference>
<dbReference type="FunFam" id="2.130.10.10:FF:000424">
    <property type="entry name" value="p21-activated protein kinase-interacting protein 1-like"/>
    <property type="match status" value="1"/>
</dbReference>
<dbReference type="InterPro" id="IPR019775">
    <property type="entry name" value="WD40_repeat_CS"/>
</dbReference>
<dbReference type="InterPro" id="IPR005349">
    <property type="entry name" value="TMEM14"/>
</dbReference>
<evidence type="ECO:0000256" key="12">
    <source>
        <dbReference type="ARBA" id="ARBA00045213"/>
    </source>
</evidence>
<dbReference type="GO" id="GO:0005730">
    <property type="term" value="C:nucleolus"/>
    <property type="evidence" value="ECO:0007669"/>
    <property type="project" value="UniProtKB-SubCell"/>
</dbReference>
<evidence type="ECO:0000256" key="7">
    <source>
        <dbReference type="ARBA" id="ARBA00022700"/>
    </source>
</evidence>
<evidence type="ECO:0000256" key="9">
    <source>
        <dbReference type="ARBA" id="ARBA00022989"/>
    </source>
</evidence>
<protein>
    <recommendedName>
        <fullName evidence="17">P21-activated protein kinase-interacting protein 1</fullName>
    </recommendedName>
</protein>
<dbReference type="SMART" id="SM00320">
    <property type="entry name" value="WD40"/>
    <property type="match status" value="5"/>
</dbReference>
<sequence length="453" mass="49379">MERVGLIAGSYEQIVFGYKVRVGEKEWTPTADFTHHAHTASLSVVAASDRFIATGSRDETIQLYDLRKRVEHGALLHHDGTISCLEFYGASHLLSGGEDGLLCVWSTKKWECLKSIKAHKGHVSSLSVHPSGKLALSVGTDKTLRTWNLIDGRSAFIKNIKQNAHIVMWSPTGDKYIVAVNDKMDIYSLETASVTGTITNPKRISSLKFLSPAILAVAGDEETLRLYDIDTQKCLCEFKAHETRVKALDCFQMEDYCVLVSASNDGFIKMWKVDLDKVMEPPVLLGEVNTTARLTCLAVWRPGPQQEVTVEQAAASQAVEDVSEPTKSKRVRISAEEVVIEEDKDCKVKGVNMPVDWIGYGYATLLVTGGIMGYARKGSVPSLVAGVFFGCLAAVGAYQMSQNPKNIWLSLAAAGILTAIMGIRFLNSGKFMPAGLMAGASILMLVKIGLGML</sequence>
<keyword evidence="7" id="KW-0734">Signal transduction inhibitor</keyword>
<comment type="caution">
    <text evidence="15">The sequence shown here is derived from an EMBL/GenBank/DDBJ whole genome shotgun (WGS) entry which is preliminary data.</text>
</comment>
<comment type="subcellular location">
    <subcellularLocation>
        <location evidence="1">Membrane</location>
        <topology evidence="1">Multi-pass membrane protein</topology>
    </subcellularLocation>
    <subcellularLocation>
        <location evidence="2">Nucleus</location>
        <location evidence="2">Nucleolus</location>
    </subcellularLocation>
</comment>
<dbReference type="GO" id="GO:0042254">
    <property type="term" value="P:ribosome biogenesis"/>
    <property type="evidence" value="ECO:0007669"/>
    <property type="project" value="UniProtKB-KW"/>
</dbReference>
<evidence type="ECO:0000256" key="14">
    <source>
        <dbReference type="SAM" id="Phobius"/>
    </source>
</evidence>
<feature type="repeat" description="WD" evidence="13">
    <location>
        <begin position="75"/>
        <end position="115"/>
    </location>
</feature>
<evidence type="ECO:0000313" key="16">
    <source>
        <dbReference type="Proteomes" id="UP001046870"/>
    </source>
</evidence>
<evidence type="ECO:0000256" key="3">
    <source>
        <dbReference type="ARBA" id="ARBA00007590"/>
    </source>
</evidence>
<dbReference type="PROSITE" id="PS50082">
    <property type="entry name" value="WD_REPEATS_2"/>
    <property type="match status" value="2"/>
</dbReference>
<dbReference type="Pfam" id="PF03647">
    <property type="entry name" value="Tmemb_14"/>
    <property type="match status" value="1"/>
</dbReference>
<dbReference type="InterPro" id="IPR001680">
    <property type="entry name" value="WD40_rpt"/>
</dbReference>
<dbReference type="SUPFAM" id="SSF50978">
    <property type="entry name" value="WD40 repeat-like"/>
    <property type="match status" value="1"/>
</dbReference>
<evidence type="ECO:0000256" key="8">
    <source>
        <dbReference type="ARBA" id="ARBA00022737"/>
    </source>
</evidence>
<evidence type="ECO:0000256" key="2">
    <source>
        <dbReference type="ARBA" id="ARBA00004604"/>
    </source>
</evidence>
<name>A0A9D3PDW0_MEGAT</name>
<keyword evidence="9 14" id="KW-1133">Transmembrane helix</keyword>
<feature type="repeat" description="WD" evidence="13">
    <location>
        <begin position="116"/>
        <end position="157"/>
    </location>
</feature>
<dbReference type="Proteomes" id="UP001046870">
    <property type="component" value="Chromosome 24"/>
</dbReference>
<reference evidence="15" key="1">
    <citation type="submission" date="2021-01" db="EMBL/GenBank/DDBJ databases">
        <authorList>
            <person name="Zahm M."/>
            <person name="Roques C."/>
            <person name="Cabau C."/>
            <person name="Klopp C."/>
            <person name="Donnadieu C."/>
            <person name="Jouanno E."/>
            <person name="Lampietro C."/>
            <person name="Louis A."/>
            <person name="Herpin A."/>
            <person name="Echchiki A."/>
            <person name="Berthelot C."/>
            <person name="Parey E."/>
            <person name="Roest-Crollius H."/>
            <person name="Braasch I."/>
            <person name="Postlethwait J."/>
            <person name="Bobe J."/>
            <person name="Montfort J."/>
            <person name="Bouchez O."/>
            <person name="Begum T."/>
            <person name="Mejri S."/>
            <person name="Adams A."/>
            <person name="Chen W.-J."/>
            <person name="Guiguen Y."/>
        </authorList>
    </citation>
    <scope>NUCLEOTIDE SEQUENCE</scope>
    <source>
        <strain evidence="15">YG-15Mar2019-1</strain>
        <tissue evidence="15">Brain</tissue>
    </source>
</reference>
<dbReference type="InterPro" id="IPR015943">
    <property type="entry name" value="WD40/YVTN_repeat-like_dom_sf"/>
</dbReference>
<feature type="transmembrane region" description="Helical" evidence="14">
    <location>
        <begin position="434"/>
        <end position="452"/>
    </location>
</feature>
<evidence type="ECO:0000256" key="11">
    <source>
        <dbReference type="ARBA" id="ARBA00023242"/>
    </source>
</evidence>
<evidence type="ECO:0000256" key="6">
    <source>
        <dbReference type="ARBA" id="ARBA00022692"/>
    </source>
</evidence>
<keyword evidence="6 14" id="KW-0812">Transmembrane</keyword>
<evidence type="ECO:0000256" key="5">
    <source>
        <dbReference type="ARBA" id="ARBA00022574"/>
    </source>
</evidence>
<gene>
    <name evidence="15" type="ORF">MATL_G00257070</name>
</gene>
<dbReference type="PROSITE" id="PS00678">
    <property type="entry name" value="WD_REPEATS_1"/>
    <property type="match status" value="1"/>
</dbReference>
<evidence type="ECO:0000313" key="15">
    <source>
        <dbReference type="EMBL" id="KAG7455471.1"/>
    </source>
</evidence>
<dbReference type="CDD" id="cd00200">
    <property type="entry name" value="WD40"/>
    <property type="match status" value="1"/>
</dbReference>
<dbReference type="PANTHER" id="PTHR44675">
    <property type="entry name" value="PAK1 INTERACTING PROTEIN 1"/>
    <property type="match status" value="1"/>
</dbReference>
<keyword evidence="16" id="KW-1185">Reference proteome</keyword>
<accession>A0A9D3PDW0</accession>
<dbReference type="EMBL" id="JAFDVH010000024">
    <property type="protein sequence ID" value="KAG7455471.1"/>
    <property type="molecule type" value="Genomic_DNA"/>
</dbReference>
<dbReference type="PANTHER" id="PTHR44675:SF1">
    <property type="entry name" value="P21-ACTIVATED PROTEIN KINASE-INTERACTING PROTEIN 1"/>
    <property type="match status" value="1"/>
</dbReference>
<dbReference type="AlphaFoldDB" id="A0A9D3PDW0"/>